<feature type="coiled-coil region" evidence="6">
    <location>
        <begin position="246"/>
        <end position="309"/>
    </location>
</feature>
<accession>A0ABT4VS77</accession>
<feature type="compositionally biased region" description="Low complexity" evidence="7">
    <location>
        <begin position="49"/>
        <end position="58"/>
    </location>
</feature>
<evidence type="ECO:0000313" key="11">
    <source>
        <dbReference type="EMBL" id="MDA4847566.1"/>
    </source>
</evidence>
<protein>
    <submittedName>
        <fullName evidence="11">GumC family protein</fullName>
    </submittedName>
</protein>
<feature type="domain" description="Polysaccharide chain length determinant N-terminal" evidence="9">
    <location>
        <begin position="61"/>
        <end position="145"/>
    </location>
</feature>
<keyword evidence="12" id="KW-1185">Reference proteome</keyword>
<evidence type="ECO:0000256" key="2">
    <source>
        <dbReference type="ARBA" id="ARBA00022475"/>
    </source>
</evidence>
<feature type="transmembrane region" description="Helical" evidence="8">
    <location>
        <begin position="476"/>
        <end position="497"/>
    </location>
</feature>
<feature type="domain" description="Tyrosine-protein kinase G-rich" evidence="10">
    <location>
        <begin position="425"/>
        <end position="495"/>
    </location>
</feature>
<evidence type="ECO:0000256" key="7">
    <source>
        <dbReference type="SAM" id="MobiDB-lite"/>
    </source>
</evidence>
<feature type="transmembrane region" description="Helical" evidence="8">
    <location>
        <begin position="68"/>
        <end position="88"/>
    </location>
</feature>
<dbReference type="Pfam" id="PF13807">
    <property type="entry name" value="GNVR"/>
    <property type="match status" value="1"/>
</dbReference>
<dbReference type="PANTHER" id="PTHR32309:SF13">
    <property type="entry name" value="FERRIC ENTEROBACTIN TRANSPORT PROTEIN FEPE"/>
    <property type="match status" value="1"/>
</dbReference>
<reference evidence="11" key="1">
    <citation type="submission" date="2022-11" db="EMBL/GenBank/DDBJ databases">
        <title>Hoeflea poritis sp. nov., isolated from scleractinian coral Porites lutea.</title>
        <authorList>
            <person name="Zhang G."/>
            <person name="Wei Q."/>
            <person name="Cai L."/>
        </authorList>
    </citation>
    <scope>NUCLEOTIDE SEQUENCE</scope>
    <source>
        <strain evidence="11">E7-10</strain>
    </source>
</reference>
<keyword evidence="2" id="KW-1003">Cell membrane</keyword>
<feature type="compositionally biased region" description="Basic and acidic residues" evidence="7">
    <location>
        <begin position="25"/>
        <end position="45"/>
    </location>
</feature>
<keyword evidence="6" id="KW-0175">Coiled coil</keyword>
<feature type="region of interest" description="Disordered" evidence="7">
    <location>
        <begin position="503"/>
        <end position="605"/>
    </location>
</feature>
<evidence type="ECO:0000256" key="6">
    <source>
        <dbReference type="SAM" id="Coils"/>
    </source>
</evidence>
<dbReference type="RefSeq" id="WP_271091395.1">
    <property type="nucleotide sequence ID" value="NZ_JAPJZH010000013.1"/>
</dbReference>
<sequence>MNTDRDRQTDTAPVDRQALIDRVRAAARDTHGHEVSATADGDRGKGPTRRAGPTAPAAPDRAIWHNRLLVAFTTILGAALGVALALSLPQRYEAVSKLLLDPSGLPRTDVDLPPGAYSAETMRALADSQVKTIGSSSVLKTVVEDLDLADDPQFNGTGPAGIAGAARLFRNLLSAGKNEDRANREVLALQSLSRNVSVLRGEDSLIVSISAVTGDPGKSALIANRIADVYIAVQREARLAPSVRDLAALTRQLDVLLADVEAAEQRVAQFRADNDLVGAGATSIDDQRIVLLDRRLAQLRARKAEIQRASETSGALDIDAVLSQAAPEILQASIIGELRAEYAAAKRAAEALANSLGARHPRRIAAEQALGSARLEVDRELRRIARATQVELERIVQSERQLAGERAALKSEQAATSAALDRLRELEREADAASALYRSFLDEAREPRELQERDTGNIRVISEATPPVRPIGPPRLFIAAGGLVLGFAAGLFATMVMGPARSLTPDKDGRSETVVKGPPHPVEALPPAPGHPPRERQEDQIAQKGLPNPPVLQTEDTETGDIESRSRRSKEMREVLDRLQKAREEARVRDTKNPEHAGSTENGVG</sequence>
<feature type="compositionally biased region" description="Basic and acidic residues" evidence="7">
    <location>
        <begin position="504"/>
        <end position="513"/>
    </location>
</feature>
<evidence type="ECO:0000256" key="5">
    <source>
        <dbReference type="ARBA" id="ARBA00023136"/>
    </source>
</evidence>
<dbReference type="PANTHER" id="PTHR32309">
    <property type="entry name" value="TYROSINE-PROTEIN KINASE"/>
    <property type="match status" value="1"/>
</dbReference>
<dbReference type="InterPro" id="IPR050445">
    <property type="entry name" value="Bact_polysacc_biosynth/exp"/>
</dbReference>
<feature type="compositionally biased region" description="Pro residues" evidence="7">
    <location>
        <begin position="518"/>
        <end position="531"/>
    </location>
</feature>
<comment type="subcellular location">
    <subcellularLocation>
        <location evidence="1">Cell membrane</location>
        <topology evidence="1">Multi-pass membrane protein</topology>
    </subcellularLocation>
</comment>
<dbReference type="EMBL" id="JAPJZH010000013">
    <property type="protein sequence ID" value="MDA4847566.1"/>
    <property type="molecule type" value="Genomic_DNA"/>
</dbReference>
<keyword evidence="4 8" id="KW-1133">Transmembrane helix</keyword>
<keyword evidence="5 8" id="KW-0472">Membrane</keyword>
<gene>
    <name evidence="11" type="ORF">OOZ53_19550</name>
</gene>
<evidence type="ECO:0000256" key="8">
    <source>
        <dbReference type="SAM" id="Phobius"/>
    </source>
</evidence>
<dbReference type="InterPro" id="IPR003856">
    <property type="entry name" value="LPS_length_determ_N"/>
</dbReference>
<dbReference type="Pfam" id="PF02706">
    <property type="entry name" value="Wzz"/>
    <property type="match status" value="1"/>
</dbReference>
<feature type="coiled-coil region" evidence="6">
    <location>
        <begin position="409"/>
        <end position="443"/>
    </location>
</feature>
<evidence type="ECO:0000259" key="9">
    <source>
        <dbReference type="Pfam" id="PF02706"/>
    </source>
</evidence>
<feature type="compositionally biased region" description="Basic and acidic residues" evidence="7">
    <location>
        <begin position="532"/>
        <end position="541"/>
    </location>
</feature>
<evidence type="ECO:0000256" key="4">
    <source>
        <dbReference type="ARBA" id="ARBA00022989"/>
    </source>
</evidence>
<feature type="region of interest" description="Disordered" evidence="7">
    <location>
        <begin position="25"/>
        <end position="58"/>
    </location>
</feature>
<keyword evidence="3 8" id="KW-0812">Transmembrane</keyword>
<name>A0ABT4VS77_9HYPH</name>
<evidence type="ECO:0000259" key="10">
    <source>
        <dbReference type="Pfam" id="PF13807"/>
    </source>
</evidence>
<dbReference type="Proteomes" id="UP001148313">
    <property type="component" value="Unassembled WGS sequence"/>
</dbReference>
<evidence type="ECO:0000256" key="3">
    <source>
        <dbReference type="ARBA" id="ARBA00022692"/>
    </source>
</evidence>
<dbReference type="InterPro" id="IPR032807">
    <property type="entry name" value="GNVR"/>
</dbReference>
<proteinExistence type="predicted"/>
<organism evidence="11 12">
    <name type="scientific">Hoeflea poritis</name>
    <dbReference type="NCBI Taxonomy" id="2993659"/>
    <lineage>
        <taxon>Bacteria</taxon>
        <taxon>Pseudomonadati</taxon>
        <taxon>Pseudomonadota</taxon>
        <taxon>Alphaproteobacteria</taxon>
        <taxon>Hyphomicrobiales</taxon>
        <taxon>Rhizobiaceae</taxon>
        <taxon>Hoeflea</taxon>
    </lineage>
</organism>
<evidence type="ECO:0000313" key="12">
    <source>
        <dbReference type="Proteomes" id="UP001148313"/>
    </source>
</evidence>
<feature type="compositionally biased region" description="Basic and acidic residues" evidence="7">
    <location>
        <begin position="562"/>
        <end position="595"/>
    </location>
</feature>
<comment type="caution">
    <text evidence="11">The sequence shown here is derived from an EMBL/GenBank/DDBJ whole genome shotgun (WGS) entry which is preliminary data.</text>
</comment>
<evidence type="ECO:0000256" key="1">
    <source>
        <dbReference type="ARBA" id="ARBA00004651"/>
    </source>
</evidence>